<proteinExistence type="predicted"/>
<name>A0A059B171_EUCGR</name>
<organism evidence="2">
    <name type="scientific">Eucalyptus grandis</name>
    <name type="common">Flooded gum</name>
    <dbReference type="NCBI Taxonomy" id="71139"/>
    <lineage>
        <taxon>Eukaryota</taxon>
        <taxon>Viridiplantae</taxon>
        <taxon>Streptophyta</taxon>
        <taxon>Embryophyta</taxon>
        <taxon>Tracheophyta</taxon>
        <taxon>Spermatophyta</taxon>
        <taxon>Magnoliopsida</taxon>
        <taxon>eudicotyledons</taxon>
        <taxon>Gunneridae</taxon>
        <taxon>Pentapetalae</taxon>
        <taxon>rosids</taxon>
        <taxon>malvids</taxon>
        <taxon>Myrtales</taxon>
        <taxon>Myrtaceae</taxon>
        <taxon>Myrtoideae</taxon>
        <taxon>Eucalypteae</taxon>
        <taxon>Eucalyptus</taxon>
    </lineage>
</organism>
<feature type="signal peptide" evidence="1">
    <location>
        <begin position="1"/>
        <end position="22"/>
    </location>
</feature>
<reference evidence="2" key="1">
    <citation type="submission" date="2013-07" db="EMBL/GenBank/DDBJ databases">
        <title>The genome of Eucalyptus grandis.</title>
        <authorList>
            <person name="Schmutz J."/>
            <person name="Hayes R."/>
            <person name="Myburg A."/>
            <person name="Tuskan G."/>
            <person name="Grattapaglia D."/>
            <person name="Rokhsar D.S."/>
        </authorList>
    </citation>
    <scope>NUCLEOTIDE SEQUENCE</scope>
    <source>
        <tissue evidence="2">Leaf extractions</tissue>
    </source>
</reference>
<protein>
    <submittedName>
        <fullName evidence="2">Uncharacterized protein</fullName>
    </submittedName>
</protein>
<evidence type="ECO:0000313" key="2">
    <source>
        <dbReference type="EMBL" id="KCW59779.1"/>
    </source>
</evidence>
<evidence type="ECO:0000256" key="1">
    <source>
        <dbReference type="SAM" id="SignalP"/>
    </source>
</evidence>
<dbReference type="EMBL" id="KK198760">
    <property type="protein sequence ID" value="KCW59779.1"/>
    <property type="molecule type" value="Genomic_DNA"/>
</dbReference>
<feature type="chain" id="PRO_5001568246" evidence="1">
    <location>
        <begin position="23"/>
        <end position="72"/>
    </location>
</feature>
<dbReference type="InParanoid" id="A0A059B171"/>
<keyword evidence="1" id="KW-0732">Signal</keyword>
<gene>
    <name evidence="2" type="ORF">EUGRSUZ_H02524</name>
</gene>
<dbReference type="AlphaFoldDB" id="A0A059B171"/>
<dbReference type="Gramene" id="KCW59779">
    <property type="protein sequence ID" value="KCW59779"/>
    <property type="gene ID" value="EUGRSUZ_H02524"/>
</dbReference>
<sequence length="72" mass="8346">MAGFLCFLRFVVLQISSLTVHGRNRQLRSLPIHGHLQAPTIFPNIYSSVFLCLFFAHLSSPIHDHMYFMRTI</sequence>
<accession>A0A059B171</accession>